<organism evidence="2 3">
    <name type="scientific">Paraconiothyrium brasiliense</name>
    <dbReference type="NCBI Taxonomy" id="300254"/>
    <lineage>
        <taxon>Eukaryota</taxon>
        <taxon>Fungi</taxon>
        <taxon>Dikarya</taxon>
        <taxon>Ascomycota</taxon>
        <taxon>Pezizomycotina</taxon>
        <taxon>Dothideomycetes</taxon>
        <taxon>Pleosporomycetidae</taxon>
        <taxon>Pleosporales</taxon>
        <taxon>Massarineae</taxon>
        <taxon>Didymosphaeriaceae</taxon>
        <taxon>Paraconiothyrium</taxon>
    </lineage>
</organism>
<evidence type="ECO:0000313" key="3">
    <source>
        <dbReference type="Proteomes" id="UP001521785"/>
    </source>
</evidence>
<name>A0ABR3RKV0_9PLEO</name>
<feature type="compositionally biased region" description="Basic and acidic residues" evidence="1">
    <location>
        <begin position="7"/>
        <end position="27"/>
    </location>
</feature>
<accession>A0ABR3RKV0</accession>
<gene>
    <name evidence="2" type="ORF">SLS60_004609</name>
</gene>
<dbReference type="EMBL" id="JAKJXO020000005">
    <property type="protein sequence ID" value="KAL1605066.1"/>
    <property type="molecule type" value="Genomic_DNA"/>
</dbReference>
<dbReference type="Proteomes" id="UP001521785">
    <property type="component" value="Unassembled WGS sequence"/>
</dbReference>
<feature type="region of interest" description="Disordered" evidence="1">
    <location>
        <begin position="1"/>
        <end position="31"/>
    </location>
</feature>
<comment type="caution">
    <text evidence="2">The sequence shown here is derived from an EMBL/GenBank/DDBJ whole genome shotgun (WGS) entry which is preliminary data.</text>
</comment>
<sequence>MHFTPSKRKDDGQGARVRARESERRVSDSAAANLKRPSLNKKIDCVASFTTVISPYSAQPGFYHGIQLMTNTRPHVGFLALPVELRLQILENVIEDAPNAGLVYPTVSAKAKPDITRTSQGLILDLGHSSAANLNILCVCRQLRDELTQAAFRRTVFIIRDPYHVSEKILQPLQPVHLKNLRRVMLVFQAYRLSQLTSWRRPFNREDLHLDSLTIALQSTTQHTVGPMMSDDYIKQSTRDVVGLLRRLEHVKILKFVQNAAFTRRRFQAWYNQIVGLVLKEDHYQRYDAPEAPHIEATWWNWHFDSIERSFEFIARPAKPIVPEPDYMEIVAPLVAQLMSEMEDGLS</sequence>
<dbReference type="InterPro" id="IPR038883">
    <property type="entry name" value="AN11006-like"/>
</dbReference>
<evidence type="ECO:0000256" key="1">
    <source>
        <dbReference type="SAM" id="MobiDB-lite"/>
    </source>
</evidence>
<evidence type="ECO:0000313" key="2">
    <source>
        <dbReference type="EMBL" id="KAL1605066.1"/>
    </source>
</evidence>
<reference evidence="2 3" key="1">
    <citation type="submission" date="2024-02" db="EMBL/GenBank/DDBJ databases">
        <title>De novo assembly and annotation of 12 fungi associated with fruit tree decline syndrome in Ontario, Canada.</title>
        <authorList>
            <person name="Sulman M."/>
            <person name="Ellouze W."/>
            <person name="Ilyukhin E."/>
        </authorList>
    </citation>
    <scope>NUCLEOTIDE SEQUENCE [LARGE SCALE GENOMIC DNA]</scope>
    <source>
        <strain evidence="2 3">M42-189</strain>
    </source>
</reference>
<dbReference type="PANTHER" id="PTHR42085:SF2">
    <property type="entry name" value="F-BOX DOMAIN-CONTAINING PROTEIN"/>
    <property type="match status" value="1"/>
</dbReference>
<dbReference type="PANTHER" id="PTHR42085">
    <property type="entry name" value="F-BOX DOMAIN-CONTAINING PROTEIN"/>
    <property type="match status" value="1"/>
</dbReference>
<protein>
    <submittedName>
        <fullName evidence="2">Uncharacterized protein</fullName>
    </submittedName>
</protein>
<keyword evidence="3" id="KW-1185">Reference proteome</keyword>
<proteinExistence type="predicted"/>